<dbReference type="InterPro" id="IPR014729">
    <property type="entry name" value="Rossmann-like_a/b/a_fold"/>
</dbReference>
<dbReference type="InterPro" id="IPR014731">
    <property type="entry name" value="ETF_asu_C"/>
</dbReference>
<evidence type="ECO:0000313" key="6">
    <source>
        <dbReference type="Proteomes" id="UP001196565"/>
    </source>
</evidence>
<feature type="domain" description="Electron transfer flavoprotein alpha/beta-subunit N-terminal" evidence="4">
    <location>
        <begin position="22"/>
        <end position="180"/>
    </location>
</feature>
<organism evidence="5 6">
    <name type="scientific">Roseomonas alba</name>
    <dbReference type="NCBI Taxonomy" id="2846776"/>
    <lineage>
        <taxon>Bacteria</taxon>
        <taxon>Pseudomonadati</taxon>
        <taxon>Pseudomonadota</taxon>
        <taxon>Alphaproteobacteria</taxon>
        <taxon>Acetobacterales</taxon>
        <taxon>Roseomonadaceae</taxon>
        <taxon>Roseomonas</taxon>
    </lineage>
</organism>
<gene>
    <name evidence="5" type="ORF">KPL78_03335</name>
</gene>
<keyword evidence="6" id="KW-1185">Reference proteome</keyword>
<dbReference type="PANTHER" id="PTHR43153">
    <property type="entry name" value="ELECTRON TRANSFER FLAVOPROTEIN ALPHA"/>
    <property type="match status" value="1"/>
</dbReference>
<evidence type="ECO:0000259" key="4">
    <source>
        <dbReference type="Pfam" id="PF01012"/>
    </source>
</evidence>
<dbReference type="Pfam" id="PF00766">
    <property type="entry name" value="ETF_alpha"/>
    <property type="match status" value="1"/>
</dbReference>
<evidence type="ECO:0000313" key="5">
    <source>
        <dbReference type="EMBL" id="MBW6396862.1"/>
    </source>
</evidence>
<protein>
    <submittedName>
        <fullName evidence="5">Electron transfer flavoprotein subunit alpha/FixB family protein</fullName>
    </submittedName>
</protein>
<keyword evidence="2" id="KW-0249">Electron transport</keyword>
<comment type="similarity">
    <text evidence="1">Belongs to the ETF alpha-subunit/FixB family.</text>
</comment>
<dbReference type="PIRSF" id="PIRSF000089">
    <property type="entry name" value="Electra_flavoP_a"/>
    <property type="match status" value="1"/>
</dbReference>
<comment type="caution">
    <text evidence="5">The sequence shown here is derived from an EMBL/GenBank/DDBJ whole genome shotgun (WGS) entry which is preliminary data.</text>
</comment>
<reference evidence="5 6" key="1">
    <citation type="submission" date="2021-07" db="EMBL/GenBank/DDBJ databases">
        <authorList>
            <person name="So Y."/>
        </authorList>
    </citation>
    <scope>NUCLEOTIDE SEQUENCE [LARGE SCALE GENOMIC DNA]</scope>
    <source>
        <strain evidence="5 6">HJA6</strain>
    </source>
</reference>
<name>A0ABS7A3H6_9PROT</name>
<dbReference type="Gene3D" id="3.40.50.1220">
    <property type="entry name" value="TPP-binding domain"/>
    <property type="match status" value="1"/>
</dbReference>
<accession>A0ABS7A3H6</accession>
<dbReference type="PANTHER" id="PTHR43153:SF1">
    <property type="entry name" value="ELECTRON TRANSFER FLAVOPROTEIN SUBUNIT ALPHA, MITOCHONDRIAL"/>
    <property type="match status" value="1"/>
</dbReference>
<sequence length="325" mass="33523">MTRRILALVPLGDPAVSDPCAAIAAAADVAARHGLRAGAMLLGTASDIDTAAAQAAREGAVEIVLATHRASDDPPLVEHLLASFAHLLAEDEDALLLLLPGGAVGEELAARLAARIYAVPLGRCNALALDGHTVTAHRATYGGRAELVVETDAPRCIAVLRRPMETPPAVAAPTVTRVELDIPLPQDVPQPMIQPAAADRPRRVDAARLVVSGGRGMGGPDGFAQLHELAALLDAATGASLPAVDAGWASVSQQVGQSGAFVAPDLYLAVAMSGTPQHLAGIALRSRIAAINSDPEADIFRVAEIGLAAPWQEVLPRLIEKIRDG</sequence>
<evidence type="ECO:0000259" key="3">
    <source>
        <dbReference type="Pfam" id="PF00766"/>
    </source>
</evidence>
<dbReference type="SUPFAM" id="SSF52402">
    <property type="entry name" value="Adenine nucleotide alpha hydrolases-like"/>
    <property type="match status" value="1"/>
</dbReference>
<dbReference type="Proteomes" id="UP001196565">
    <property type="component" value="Unassembled WGS sequence"/>
</dbReference>
<keyword evidence="2" id="KW-0813">Transport</keyword>
<dbReference type="EMBL" id="JAHYBZ010000001">
    <property type="protein sequence ID" value="MBW6396862.1"/>
    <property type="molecule type" value="Genomic_DNA"/>
</dbReference>
<feature type="domain" description="Electron transfer flavoprotein alpha subunit C-terminal" evidence="3">
    <location>
        <begin position="205"/>
        <end position="282"/>
    </location>
</feature>
<evidence type="ECO:0000256" key="1">
    <source>
        <dbReference type="ARBA" id="ARBA00005817"/>
    </source>
</evidence>
<dbReference type="Gene3D" id="3.40.50.620">
    <property type="entry name" value="HUPs"/>
    <property type="match status" value="1"/>
</dbReference>
<dbReference type="InterPro" id="IPR001308">
    <property type="entry name" value="ETF_a/FixB"/>
</dbReference>
<dbReference type="InterPro" id="IPR029035">
    <property type="entry name" value="DHS-like_NAD/FAD-binding_dom"/>
</dbReference>
<dbReference type="Pfam" id="PF01012">
    <property type="entry name" value="ETF"/>
    <property type="match status" value="1"/>
</dbReference>
<dbReference type="RefSeq" id="WP_219761447.1">
    <property type="nucleotide sequence ID" value="NZ_JAHYBZ010000001.1"/>
</dbReference>
<dbReference type="InterPro" id="IPR014730">
    <property type="entry name" value="ETF_a/b_N"/>
</dbReference>
<dbReference type="SUPFAM" id="SSF52467">
    <property type="entry name" value="DHS-like NAD/FAD-binding domain"/>
    <property type="match status" value="1"/>
</dbReference>
<evidence type="ECO:0000256" key="2">
    <source>
        <dbReference type="ARBA" id="ARBA00022982"/>
    </source>
</evidence>
<proteinExistence type="inferred from homology"/>